<dbReference type="GO" id="GO:0005737">
    <property type="term" value="C:cytoplasm"/>
    <property type="evidence" value="ECO:0007669"/>
    <property type="project" value="TreeGrafter"/>
</dbReference>
<dbReference type="SUPFAM" id="SSF49354">
    <property type="entry name" value="PapD-like"/>
    <property type="match status" value="1"/>
</dbReference>
<evidence type="ECO:0000256" key="2">
    <source>
        <dbReference type="ARBA" id="ARBA00022692"/>
    </source>
</evidence>
<keyword evidence="3" id="KW-1133">Transmembrane helix</keyword>
<protein>
    <recommendedName>
        <fullName evidence="5">Motile sperm domain-containing protein 3</fullName>
    </recommendedName>
</protein>
<evidence type="ECO:0000256" key="1">
    <source>
        <dbReference type="ARBA" id="ARBA00004141"/>
    </source>
</evidence>
<comment type="caution">
    <text evidence="7">The sequence shown here is derived from an EMBL/GenBank/DDBJ whole genome shotgun (WGS) entry which is preliminary data.</text>
</comment>
<feature type="domain" description="MSP" evidence="6">
    <location>
        <begin position="2"/>
        <end position="135"/>
    </location>
</feature>
<organism evidence="7 8">
    <name type="scientific">Owenia fusiformis</name>
    <name type="common">Polychaete worm</name>
    <dbReference type="NCBI Taxonomy" id="6347"/>
    <lineage>
        <taxon>Eukaryota</taxon>
        <taxon>Metazoa</taxon>
        <taxon>Spiralia</taxon>
        <taxon>Lophotrochozoa</taxon>
        <taxon>Annelida</taxon>
        <taxon>Polychaeta</taxon>
        <taxon>Sedentaria</taxon>
        <taxon>Canalipalpata</taxon>
        <taxon>Sabellida</taxon>
        <taxon>Oweniida</taxon>
        <taxon>Oweniidae</taxon>
        <taxon>Owenia</taxon>
    </lineage>
</organism>
<dbReference type="InterPro" id="IPR013783">
    <property type="entry name" value="Ig-like_fold"/>
</dbReference>
<dbReference type="GO" id="GO:0016020">
    <property type="term" value="C:membrane"/>
    <property type="evidence" value="ECO:0007669"/>
    <property type="project" value="UniProtKB-SubCell"/>
</dbReference>
<accession>A0A8J1Y167</accession>
<evidence type="ECO:0000313" key="7">
    <source>
        <dbReference type="EMBL" id="CAH1780944.1"/>
    </source>
</evidence>
<proteinExistence type="predicted"/>
<keyword evidence="8" id="KW-1185">Reference proteome</keyword>
<gene>
    <name evidence="7" type="ORF">OFUS_LOCUS7577</name>
</gene>
<comment type="subcellular location">
    <subcellularLocation>
        <location evidence="1">Membrane</location>
        <topology evidence="1">Multi-pass membrane protein</topology>
    </subcellularLocation>
</comment>
<dbReference type="OrthoDB" id="10022288at2759"/>
<dbReference type="InterPro" id="IPR008962">
    <property type="entry name" value="PapD-like_sf"/>
</dbReference>
<dbReference type="InterPro" id="IPR039283">
    <property type="entry name" value="MOSPD1/3"/>
</dbReference>
<evidence type="ECO:0000256" key="5">
    <source>
        <dbReference type="ARBA" id="ARBA00070425"/>
    </source>
</evidence>
<evidence type="ECO:0000259" key="6">
    <source>
        <dbReference type="PROSITE" id="PS50202"/>
    </source>
</evidence>
<dbReference type="Proteomes" id="UP000749559">
    <property type="component" value="Unassembled WGS sequence"/>
</dbReference>
<name>A0A8J1Y167_OWEFU</name>
<keyword evidence="4" id="KW-0472">Membrane</keyword>
<reference evidence="7" key="1">
    <citation type="submission" date="2022-03" db="EMBL/GenBank/DDBJ databases">
        <authorList>
            <person name="Martin C."/>
        </authorList>
    </citation>
    <scope>NUCLEOTIDE SEQUENCE</scope>
</reference>
<dbReference type="AlphaFoldDB" id="A0A8J1Y167"/>
<dbReference type="Gene3D" id="2.60.40.10">
    <property type="entry name" value="Immunoglobulins"/>
    <property type="match status" value="1"/>
</dbReference>
<dbReference type="EMBL" id="CAIIXF020000004">
    <property type="protein sequence ID" value="CAH1780944.1"/>
    <property type="molecule type" value="Genomic_DNA"/>
</dbReference>
<dbReference type="Pfam" id="PF00635">
    <property type="entry name" value="Motile_Sperm"/>
    <property type="match status" value="1"/>
</dbReference>
<dbReference type="InterPro" id="IPR000535">
    <property type="entry name" value="MSP_dom"/>
</dbReference>
<dbReference type="PROSITE" id="PS50202">
    <property type="entry name" value="MSP"/>
    <property type="match status" value="1"/>
</dbReference>
<dbReference type="FunFam" id="2.60.40.10:FF:000676">
    <property type="entry name" value="motile sperm domain-containing protein 3"/>
    <property type="match status" value="1"/>
</dbReference>
<dbReference type="PANTHER" id="PTHR34441:SF1">
    <property type="entry name" value="MOTILE SPERM DOMAIN-CONTAINING 1"/>
    <property type="match status" value="1"/>
</dbReference>
<sequence length="211" mass="23374">MQVARQPQLVDGKLPVFVFPTSLTFCTDDTSSHKQILTLYNPYDFALKFKVLSTAPKKYTLGDTEGTIKPHCCVDIVIRHTDISLRNEGVKDKFRIQVIEHGKKSVIGKKDIISTLLPTRDKSPALEETFQQLPQSVQSSTPQVNASKYGAPNSGPSFLIVLSAIICLAALMLPSQDEKDSRLPVYLHLSLHQKLIAAYVLGLVTMALLRI</sequence>
<keyword evidence="2" id="KW-0812">Transmembrane</keyword>
<evidence type="ECO:0000313" key="8">
    <source>
        <dbReference type="Proteomes" id="UP000749559"/>
    </source>
</evidence>
<evidence type="ECO:0000256" key="4">
    <source>
        <dbReference type="ARBA" id="ARBA00023136"/>
    </source>
</evidence>
<dbReference type="PANTHER" id="PTHR34441">
    <property type="entry name" value="MOTILE SPERM DOMAIN-CONTAINING PROTEIN 1"/>
    <property type="match status" value="1"/>
</dbReference>
<evidence type="ECO:0000256" key="3">
    <source>
        <dbReference type="ARBA" id="ARBA00022989"/>
    </source>
</evidence>